<reference evidence="1 2" key="1">
    <citation type="submission" date="2016-02" db="EMBL/GenBank/DDBJ databases">
        <title>Genome sequencing of a beta-galactosidase producing bacteria Rhizobium sp. 59.</title>
        <authorList>
            <person name="Wang D."/>
            <person name="Kot W."/>
            <person name="Qin Y."/>
            <person name="Hansen L."/>
            <person name="Naqvi K."/>
            <person name="Rensing C."/>
        </authorList>
    </citation>
    <scope>NUCLEOTIDE SEQUENCE [LARGE SCALE GENOMIC DNA]</scope>
    <source>
        <strain evidence="1 2">59</strain>
    </source>
</reference>
<evidence type="ECO:0000313" key="2">
    <source>
        <dbReference type="Proteomes" id="UP000182661"/>
    </source>
</evidence>
<sequence length="78" mass="8825">MFGLNSCEKDQNVTKLEQIEESFLELDSGDLEQFAAWFHKLEAERWDVQFAADVKTGALDDVANEAIVEFNSGRSRAL</sequence>
<dbReference type="EMBL" id="LSRP01000085">
    <property type="protein sequence ID" value="OJF96864.1"/>
    <property type="molecule type" value="Genomic_DNA"/>
</dbReference>
<keyword evidence="2" id="KW-1185">Reference proteome</keyword>
<proteinExistence type="predicted"/>
<evidence type="ECO:0000313" key="1">
    <source>
        <dbReference type="EMBL" id="OJF96864.1"/>
    </source>
</evidence>
<dbReference type="Proteomes" id="UP000182661">
    <property type="component" value="Unassembled WGS sequence"/>
</dbReference>
<comment type="caution">
    <text evidence="1">The sequence shown here is derived from an EMBL/GenBank/DDBJ whole genome shotgun (WGS) entry which is preliminary data.</text>
</comment>
<accession>A0A657LTJ7</accession>
<gene>
    <name evidence="1" type="ORF">AX760_03110</name>
</gene>
<dbReference type="OrthoDB" id="9800707at2"/>
<dbReference type="AlphaFoldDB" id="A0A657LTJ7"/>
<protein>
    <submittedName>
        <fullName evidence="1">Uncharacterized protein</fullName>
    </submittedName>
</protein>
<name>A0A657LTJ7_9HYPH</name>
<organism evidence="1 2">
    <name type="scientific">Pararhizobium antarcticum</name>
    <dbReference type="NCBI Taxonomy" id="1798805"/>
    <lineage>
        <taxon>Bacteria</taxon>
        <taxon>Pseudomonadati</taxon>
        <taxon>Pseudomonadota</taxon>
        <taxon>Alphaproteobacteria</taxon>
        <taxon>Hyphomicrobiales</taxon>
        <taxon>Rhizobiaceae</taxon>
        <taxon>Rhizobium/Agrobacterium group</taxon>
        <taxon>Pararhizobium</taxon>
    </lineage>
</organism>